<sequence length="57" mass="6025">MLPAAAVLLPAGPALAQAAAEAAKPAPAAGPDTQVLLFWFCSARWCWCCWCFSWCSP</sequence>
<proteinExistence type="predicted"/>
<comment type="caution">
    <text evidence="2">The sequence shown here is derived from an EMBL/GenBank/DDBJ whole genome shotgun (WGS) entry which is preliminary data.</text>
</comment>
<gene>
    <name evidence="2" type="ORF">ACFQT0_05630</name>
</gene>
<accession>A0ABW2U1Z2</accession>
<dbReference type="RefSeq" id="WP_380201102.1">
    <property type="nucleotide sequence ID" value="NZ_JBHTEK010000001.1"/>
</dbReference>
<dbReference type="EMBL" id="JBHTEK010000001">
    <property type="protein sequence ID" value="MFC7666957.1"/>
    <property type="molecule type" value="Genomic_DNA"/>
</dbReference>
<evidence type="ECO:0000313" key="3">
    <source>
        <dbReference type="Proteomes" id="UP001596513"/>
    </source>
</evidence>
<evidence type="ECO:0000313" key="2">
    <source>
        <dbReference type="EMBL" id="MFC7666957.1"/>
    </source>
</evidence>
<feature type="signal peptide" evidence="1">
    <location>
        <begin position="1"/>
        <end position="16"/>
    </location>
</feature>
<organism evidence="2 3">
    <name type="scientific">Hymenobacter humi</name>
    <dbReference type="NCBI Taxonomy" id="1411620"/>
    <lineage>
        <taxon>Bacteria</taxon>
        <taxon>Pseudomonadati</taxon>
        <taxon>Bacteroidota</taxon>
        <taxon>Cytophagia</taxon>
        <taxon>Cytophagales</taxon>
        <taxon>Hymenobacteraceae</taxon>
        <taxon>Hymenobacter</taxon>
    </lineage>
</organism>
<reference evidence="3" key="1">
    <citation type="journal article" date="2019" name="Int. J. Syst. Evol. Microbiol.">
        <title>The Global Catalogue of Microorganisms (GCM) 10K type strain sequencing project: providing services to taxonomists for standard genome sequencing and annotation.</title>
        <authorList>
            <consortium name="The Broad Institute Genomics Platform"/>
            <consortium name="The Broad Institute Genome Sequencing Center for Infectious Disease"/>
            <person name="Wu L."/>
            <person name="Ma J."/>
        </authorList>
    </citation>
    <scope>NUCLEOTIDE SEQUENCE [LARGE SCALE GENOMIC DNA]</scope>
    <source>
        <strain evidence="3">JCM 19635</strain>
    </source>
</reference>
<name>A0ABW2U1Z2_9BACT</name>
<protein>
    <submittedName>
        <fullName evidence="2">Uncharacterized protein</fullName>
    </submittedName>
</protein>
<dbReference type="Proteomes" id="UP001596513">
    <property type="component" value="Unassembled WGS sequence"/>
</dbReference>
<keyword evidence="1" id="KW-0732">Signal</keyword>
<evidence type="ECO:0000256" key="1">
    <source>
        <dbReference type="SAM" id="SignalP"/>
    </source>
</evidence>
<feature type="chain" id="PRO_5046007603" evidence="1">
    <location>
        <begin position="17"/>
        <end position="57"/>
    </location>
</feature>
<keyword evidence="3" id="KW-1185">Reference proteome</keyword>